<dbReference type="GO" id="GO:0005524">
    <property type="term" value="F:ATP binding"/>
    <property type="evidence" value="ECO:0007669"/>
    <property type="project" value="InterPro"/>
</dbReference>
<feature type="domain" description="Protein kinase" evidence="1">
    <location>
        <begin position="19"/>
        <end position="302"/>
    </location>
</feature>
<keyword evidence="3" id="KW-1185">Reference proteome</keyword>
<sequence length="325" mass="37369">MAQKVEPISRVLVDIKGDFGRKTKISHGGFGVVYRATRKAKGKKSEMECAIKIMNNQSLLPGDYHIFDKEVKLLFRLKHPAIIELVGWSIPVMNYGYLALVTKYMPNGSLSQVIQKESDSLAPEGWDIIKKYCCIVGIAVGMCYVHQQDMYIIHRDLKPDNILLDENFYPKICDFGISKMIENQRDQVFNMTMGIGTALYMAPEQMSGDTYDKKVDVYAYAYILYELFVLKKSWSDQFPNAEINPLRVSILVQNGQRPEIAENIVTNKFRDLIKRCWSQNPDARPSFKEIVLDFKERADEFFPECSNDSDFMEYMESVLVGLNLE</sequence>
<dbReference type="InterPro" id="IPR011009">
    <property type="entry name" value="Kinase-like_dom_sf"/>
</dbReference>
<evidence type="ECO:0000313" key="2">
    <source>
        <dbReference type="EMBL" id="OHT05403.1"/>
    </source>
</evidence>
<dbReference type="GeneID" id="94839923"/>
<dbReference type="Gene3D" id="1.10.510.10">
    <property type="entry name" value="Transferase(Phosphotransferase) domain 1"/>
    <property type="match status" value="1"/>
</dbReference>
<dbReference type="SUPFAM" id="SSF56112">
    <property type="entry name" value="Protein kinase-like (PK-like)"/>
    <property type="match status" value="1"/>
</dbReference>
<dbReference type="RefSeq" id="XP_068358539.1">
    <property type="nucleotide sequence ID" value="XM_068505219.1"/>
</dbReference>
<dbReference type="PIRSF" id="PIRSF000654">
    <property type="entry name" value="Integrin-linked_kinase"/>
    <property type="match status" value="1"/>
</dbReference>
<name>A0A1J4K2H9_9EUKA</name>
<accession>A0A1J4K2H9</accession>
<dbReference type="SMART" id="SM00220">
    <property type="entry name" value="S_TKc"/>
    <property type="match status" value="1"/>
</dbReference>
<gene>
    <name evidence="2" type="ORF">TRFO_26886</name>
</gene>
<dbReference type="GO" id="GO:0004674">
    <property type="term" value="F:protein serine/threonine kinase activity"/>
    <property type="evidence" value="ECO:0007669"/>
    <property type="project" value="TreeGrafter"/>
</dbReference>
<dbReference type="InterPro" id="IPR001245">
    <property type="entry name" value="Ser-Thr/Tyr_kinase_cat_dom"/>
</dbReference>
<comment type="caution">
    <text evidence="2">The sequence shown here is derived from an EMBL/GenBank/DDBJ whole genome shotgun (WGS) entry which is preliminary data.</text>
</comment>
<evidence type="ECO:0000313" key="3">
    <source>
        <dbReference type="Proteomes" id="UP000179807"/>
    </source>
</evidence>
<dbReference type="VEuPathDB" id="TrichDB:TRFO_26886"/>
<dbReference type="InterPro" id="IPR008271">
    <property type="entry name" value="Ser/Thr_kinase_AS"/>
</dbReference>
<dbReference type="PROSITE" id="PS50011">
    <property type="entry name" value="PROTEIN_KINASE_DOM"/>
    <property type="match status" value="1"/>
</dbReference>
<protein>
    <recommendedName>
        <fullName evidence="1">Protein kinase domain-containing protein</fullName>
    </recommendedName>
</protein>
<dbReference type="PANTHER" id="PTHR44329:SF214">
    <property type="entry name" value="PROTEIN KINASE DOMAIN-CONTAINING PROTEIN"/>
    <property type="match status" value="1"/>
</dbReference>
<reference evidence="2" key="1">
    <citation type="submission" date="2016-10" db="EMBL/GenBank/DDBJ databases">
        <authorList>
            <person name="Benchimol M."/>
            <person name="Almeida L.G."/>
            <person name="Vasconcelos A.T."/>
            <person name="Perreira-Neves A."/>
            <person name="Rosa I.A."/>
            <person name="Tasca T."/>
            <person name="Bogo M.R."/>
            <person name="de Souza W."/>
        </authorList>
    </citation>
    <scope>NUCLEOTIDE SEQUENCE [LARGE SCALE GENOMIC DNA]</scope>
    <source>
        <strain evidence="2">K</strain>
    </source>
</reference>
<dbReference type="OrthoDB" id="10261027at2759"/>
<dbReference type="Proteomes" id="UP000179807">
    <property type="component" value="Unassembled WGS sequence"/>
</dbReference>
<evidence type="ECO:0000259" key="1">
    <source>
        <dbReference type="PROSITE" id="PS50011"/>
    </source>
</evidence>
<dbReference type="Pfam" id="PF07714">
    <property type="entry name" value="PK_Tyr_Ser-Thr"/>
    <property type="match status" value="1"/>
</dbReference>
<dbReference type="PROSITE" id="PS00108">
    <property type="entry name" value="PROTEIN_KINASE_ST"/>
    <property type="match status" value="1"/>
</dbReference>
<dbReference type="InterPro" id="IPR000719">
    <property type="entry name" value="Prot_kinase_dom"/>
</dbReference>
<proteinExistence type="predicted"/>
<dbReference type="PANTHER" id="PTHR44329">
    <property type="entry name" value="SERINE/THREONINE-PROTEIN KINASE TNNI3K-RELATED"/>
    <property type="match status" value="1"/>
</dbReference>
<dbReference type="InterPro" id="IPR051681">
    <property type="entry name" value="Ser/Thr_Kinases-Pseudokinases"/>
</dbReference>
<organism evidence="2 3">
    <name type="scientific">Tritrichomonas foetus</name>
    <dbReference type="NCBI Taxonomy" id="1144522"/>
    <lineage>
        <taxon>Eukaryota</taxon>
        <taxon>Metamonada</taxon>
        <taxon>Parabasalia</taxon>
        <taxon>Tritrichomonadida</taxon>
        <taxon>Tritrichomonadidae</taxon>
        <taxon>Tritrichomonas</taxon>
    </lineage>
</organism>
<dbReference type="EMBL" id="MLAK01000759">
    <property type="protein sequence ID" value="OHT05403.1"/>
    <property type="molecule type" value="Genomic_DNA"/>
</dbReference>
<dbReference type="AlphaFoldDB" id="A0A1J4K2H9"/>